<evidence type="ECO:0000313" key="3">
    <source>
        <dbReference type="Proteomes" id="UP001378242"/>
    </source>
</evidence>
<dbReference type="PROSITE" id="PS51257">
    <property type="entry name" value="PROKAR_LIPOPROTEIN"/>
    <property type="match status" value="1"/>
</dbReference>
<keyword evidence="3" id="KW-1185">Reference proteome</keyword>
<comment type="caution">
    <text evidence="2">The sequence shown here is derived from an EMBL/GenBank/DDBJ whole genome shotgun (WGS) entry which is preliminary data.</text>
</comment>
<protein>
    <submittedName>
        <fullName evidence="2">Carboxypeptidase regulatory-like domain-containing protein</fullName>
    </submittedName>
</protein>
<sequence length="180" mass="19246">MLRTLRTPLALILTTTLLAGCESASRIADSISLPDFGSTTASEDGDQRVKRTVAFPEAEYAKLDKTGTSVIKGRMSYDWQGQTIHANRAGISIAPVTTYSAEAAELALAGKTAERADPRAQAYTHIVRTDSNGYFNATGLPAGTFYVAGVIKLPDGTRSPLILSQVQVGRGQTRNIELSR</sequence>
<accession>A0ABU9GCE3</accession>
<organism evidence="2 3">
    <name type="scientific">Cobetia marina</name>
    <name type="common">Deleya marina</name>
    <dbReference type="NCBI Taxonomy" id="28258"/>
    <lineage>
        <taxon>Bacteria</taxon>
        <taxon>Pseudomonadati</taxon>
        <taxon>Pseudomonadota</taxon>
        <taxon>Gammaproteobacteria</taxon>
        <taxon>Oceanospirillales</taxon>
        <taxon>Halomonadaceae</taxon>
        <taxon>Cobetia</taxon>
    </lineage>
</organism>
<evidence type="ECO:0000313" key="2">
    <source>
        <dbReference type="EMBL" id="MEL0615375.1"/>
    </source>
</evidence>
<dbReference type="SUPFAM" id="SSF117074">
    <property type="entry name" value="Hypothetical protein PA1324"/>
    <property type="match status" value="1"/>
</dbReference>
<feature type="signal peptide" evidence="1">
    <location>
        <begin position="1"/>
        <end position="19"/>
    </location>
</feature>
<reference evidence="2 3" key="1">
    <citation type="submission" date="2024-02" db="EMBL/GenBank/DDBJ databases">
        <title>Bacteria isolated from the canopy kelp, Nereocystis luetkeana.</title>
        <authorList>
            <person name="Pfister C.A."/>
            <person name="Younker I.T."/>
            <person name="Light S.H."/>
        </authorList>
    </citation>
    <scope>NUCLEOTIDE SEQUENCE [LARGE SCALE GENOMIC DNA]</scope>
    <source>
        <strain evidence="2 3">TI.5.07</strain>
    </source>
</reference>
<proteinExistence type="predicted"/>
<evidence type="ECO:0000256" key="1">
    <source>
        <dbReference type="SAM" id="SignalP"/>
    </source>
</evidence>
<gene>
    <name evidence="2" type="ORF">V6243_00935</name>
</gene>
<keyword evidence="1" id="KW-0732">Signal</keyword>
<dbReference type="Proteomes" id="UP001378242">
    <property type="component" value="Unassembled WGS sequence"/>
</dbReference>
<name>A0ABU9GCE3_COBMA</name>
<dbReference type="EMBL" id="JBAKAP010000001">
    <property type="protein sequence ID" value="MEL0615375.1"/>
    <property type="molecule type" value="Genomic_DNA"/>
</dbReference>
<dbReference type="RefSeq" id="WP_271302535.1">
    <property type="nucleotide sequence ID" value="NZ_CP173426.1"/>
</dbReference>
<feature type="chain" id="PRO_5046906845" evidence="1">
    <location>
        <begin position="20"/>
        <end position="180"/>
    </location>
</feature>